<evidence type="ECO:0000259" key="4">
    <source>
        <dbReference type="Pfam" id="PF00535"/>
    </source>
</evidence>
<feature type="transmembrane region" description="Helical" evidence="3">
    <location>
        <begin position="334"/>
        <end position="363"/>
    </location>
</feature>
<name>A0AAE4NTC0_9EURY</name>
<evidence type="ECO:0000256" key="2">
    <source>
        <dbReference type="ARBA" id="ARBA00022679"/>
    </source>
</evidence>
<dbReference type="PANTHER" id="PTHR43630:SF1">
    <property type="entry name" value="POLY-BETA-1,6-N-ACETYL-D-GLUCOSAMINE SYNTHASE"/>
    <property type="match status" value="1"/>
</dbReference>
<dbReference type="SUPFAM" id="SSF53448">
    <property type="entry name" value="Nucleotide-diphospho-sugar transferases"/>
    <property type="match status" value="1"/>
</dbReference>
<dbReference type="Gene3D" id="3.90.550.10">
    <property type="entry name" value="Spore Coat Polysaccharide Biosynthesis Protein SpsA, Chain A"/>
    <property type="match status" value="1"/>
</dbReference>
<feature type="transmembrane region" description="Helical" evidence="3">
    <location>
        <begin position="375"/>
        <end position="395"/>
    </location>
</feature>
<dbReference type="Proteomes" id="UP001245683">
    <property type="component" value="Unassembled WGS sequence"/>
</dbReference>
<feature type="transmembrane region" description="Helical" evidence="3">
    <location>
        <begin position="7"/>
        <end position="29"/>
    </location>
</feature>
<keyword evidence="3" id="KW-0812">Transmembrane</keyword>
<evidence type="ECO:0000313" key="6">
    <source>
        <dbReference type="Proteomes" id="UP001245683"/>
    </source>
</evidence>
<sequence>MRRKIASYLSALIISIYLVYLDYTMLQYVAWETSRRLFPGVEHYPVYSFVRYLFYLTGAFVITAYATYFIFYIYFRSSEGATKYPRLYPKVSIIVPAYNEGMNIERLLESIYYQDYPFNLVEVIVVDDGSLDATAEIASSWGAKVISHETNLGKARALEDGIKAATGDVIVTMDADSYFGTGSSLRYLVESLHTKPNIGVSTGIIRIAPIKGSLLEKFQEIEFLHSFEVGRRVQSYLGWLLVVPGAFSAFKSYFLKRLQTVPKDTLAEDFDLGMIAHRAGLDSVFEPNAIIYTYPKTSWRRAYRQRLRWYYGGLQVMAKHRDMILNWKYGEKGFFLFAHIILLEYLLSFIHVFGMVSFPTMVLLQYVFDIRVLDFTLPPMVMAFLFFLVFTLQYLPGVLMSSIAMAIEYGLARAFSYLTPILLYYTLYNPLLSIIKVDATLRYMRGVVQGW</sequence>
<keyword evidence="6" id="KW-1185">Reference proteome</keyword>
<accession>A0AAE4NTC0</accession>
<keyword evidence="1" id="KW-0328">Glycosyltransferase</keyword>
<feature type="transmembrane region" description="Helical" evidence="3">
    <location>
        <begin position="49"/>
        <end position="75"/>
    </location>
</feature>
<feature type="transmembrane region" description="Helical" evidence="3">
    <location>
        <begin position="415"/>
        <end position="435"/>
    </location>
</feature>
<dbReference type="GO" id="GO:0016757">
    <property type="term" value="F:glycosyltransferase activity"/>
    <property type="evidence" value="ECO:0007669"/>
    <property type="project" value="UniProtKB-KW"/>
</dbReference>
<dbReference type="InterPro" id="IPR001173">
    <property type="entry name" value="Glyco_trans_2-like"/>
</dbReference>
<keyword evidence="3" id="KW-0472">Membrane</keyword>
<feature type="domain" description="Glycosyltransferase 2-like" evidence="4">
    <location>
        <begin position="92"/>
        <end position="207"/>
    </location>
</feature>
<proteinExistence type="predicted"/>
<reference evidence="5 6" key="1">
    <citation type="submission" date="2023-08" db="EMBL/GenBank/DDBJ databases">
        <title>Draft genome sequence of Thermococcus waiotapuensis WT1T, a thermophilic sulphur-dependent archaeon from order Thermococcales.</title>
        <authorList>
            <person name="Manners S.H."/>
            <person name="Carere C.R."/>
            <person name="Dhami M.K."/>
            <person name="Dobson R.C.J."/>
            <person name="Stott M.B."/>
        </authorList>
    </citation>
    <scope>NUCLEOTIDE SEQUENCE [LARGE SCALE GENOMIC DNA]</scope>
    <source>
        <strain evidence="5 6">WT1</strain>
    </source>
</reference>
<evidence type="ECO:0000256" key="3">
    <source>
        <dbReference type="SAM" id="Phobius"/>
    </source>
</evidence>
<protein>
    <submittedName>
        <fullName evidence="5">Glycosyltransferase family 2 protein</fullName>
    </submittedName>
</protein>
<keyword evidence="3" id="KW-1133">Transmembrane helix</keyword>
<dbReference type="AlphaFoldDB" id="A0AAE4NTC0"/>
<comment type="caution">
    <text evidence="5">The sequence shown here is derived from an EMBL/GenBank/DDBJ whole genome shotgun (WGS) entry which is preliminary data.</text>
</comment>
<dbReference type="RefSeq" id="WP_315341558.1">
    <property type="nucleotide sequence ID" value="NZ_JAVDZE010000002.1"/>
</dbReference>
<dbReference type="PANTHER" id="PTHR43630">
    <property type="entry name" value="POLY-BETA-1,6-N-ACETYL-D-GLUCOSAMINE SYNTHASE"/>
    <property type="match status" value="1"/>
</dbReference>
<keyword evidence="2" id="KW-0808">Transferase</keyword>
<dbReference type="CDD" id="cd06423">
    <property type="entry name" value="CESA_like"/>
    <property type="match status" value="1"/>
</dbReference>
<organism evidence="5 6">
    <name type="scientific">Thermococcus waiotapuensis</name>
    <dbReference type="NCBI Taxonomy" id="90909"/>
    <lineage>
        <taxon>Archaea</taxon>
        <taxon>Methanobacteriati</taxon>
        <taxon>Methanobacteriota</taxon>
        <taxon>Thermococci</taxon>
        <taxon>Thermococcales</taxon>
        <taxon>Thermococcaceae</taxon>
        <taxon>Thermococcus</taxon>
    </lineage>
</organism>
<dbReference type="InterPro" id="IPR029044">
    <property type="entry name" value="Nucleotide-diphossugar_trans"/>
</dbReference>
<evidence type="ECO:0000256" key="1">
    <source>
        <dbReference type="ARBA" id="ARBA00022676"/>
    </source>
</evidence>
<dbReference type="Pfam" id="PF00535">
    <property type="entry name" value="Glycos_transf_2"/>
    <property type="match status" value="1"/>
</dbReference>
<gene>
    <name evidence="5" type="ORF">RBI02_05310</name>
</gene>
<evidence type="ECO:0000313" key="5">
    <source>
        <dbReference type="EMBL" id="MDV3103963.1"/>
    </source>
</evidence>
<dbReference type="EMBL" id="JAVDZE010000002">
    <property type="protein sequence ID" value="MDV3103963.1"/>
    <property type="molecule type" value="Genomic_DNA"/>
</dbReference>